<feature type="domain" description="SusD-like N-terminal" evidence="7">
    <location>
        <begin position="89"/>
        <end position="224"/>
    </location>
</feature>
<reference evidence="8 9" key="1">
    <citation type="submission" date="2021-03" db="EMBL/GenBank/DDBJ databases">
        <title>Aliifodinibius sp. nov., a new bacterium isolated from saline soil.</title>
        <authorList>
            <person name="Galisteo C."/>
            <person name="De La Haba R."/>
            <person name="Sanchez-Porro C."/>
            <person name="Ventosa A."/>
        </authorList>
    </citation>
    <scope>NUCLEOTIDE SEQUENCE [LARGE SCALE GENOMIC DNA]</scope>
    <source>
        <strain evidence="8 9">1BSP15-2V2</strain>
    </source>
</reference>
<evidence type="ECO:0000256" key="5">
    <source>
        <dbReference type="ARBA" id="ARBA00023237"/>
    </source>
</evidence>
<organism evidence="8 9">
    <name type="scientific">Fodinibius salsisoli</name>
    <dbReference type="NCBI Taxonomy" id="2820877"/>
    <lineage>
        <taxon>Bacteria</taxon>
        <taxon>Pseudomonadati</taxon>
        <taxon>Balneolota</taxon>
        <taxon>Balneolia</taxon>
        <taxon>Balneolales</taxon>
        <taxon>Balneolaceae</taxon>
        <taxon>Fodinibius</taxon>
    </lineage>
</organism>
<name>A0ABT3PHC9_9BACT</name>
<proteinExistence type="inferred from homology"/>
<gene>
    <name evidence="8" type="ORF">J6I44_00560</name>
</gene>
<dbReference type="SUPFAM" id="SSF48452">
    <property type="entry name" value="TPR-like"/>
    <property type="match status" value="1"/>
</dbReference>
<protein>
    <submittedName>
        <fullName evidence="8">RagB/SusD family nutrient uptake outer membrane protein</fullName>
    </submittedName>
</protein>
<feature type="domain" description="RagB/SusD" evidence="6">
    <location>
        <begin position="322"/>
        <end position="501"/>
    </location>
</feature>
<evidence type="ECO:0000313" key="8">
    <source>
        <dbReference type="EMBL" id="MCW9705317.1"/>
    </source>
</evidence>
<dbReference type="InterPro" id="IPR011990">
    <property type="entry name" value="TPR-like_helical_dom_sf"/>
</dbReference>
<dbReference type="Gene3D" id="1.25.40.390">
    <property type="match status" value="1"/>
</dbReference>
<evidence type="ECO:0000256" key="3">
    <source>
        <dbReference type="ARBA" id="ARBA00022729"/>
    </source>
</evidence>
<dbReference type="Pfam" id="PF14322">
    <property type="entry name" value="SusD-like_3"/>
    <property type="match status" value="1"/>
</dbReference>
<evidence type="ECO:0000256" key="1">
    <source>
        <dbReference type="ARBA" id="ARBA00004442"/>
    </source>
</evidence>
<evidence type="ECO:0000256" key="4">
    <source>
        <dbReference type="ARBA" id="ARBA00023136"/>
    </source>
</evidence>
<evidence type="ECO:0000256" key="2">
    <source>
        <dbReference type="ARBA" id="ARBA00006275"/>
    </source>
</evidence>
<dbReference type="RefSeq" id="WP_265763978.1">
    <property type="nucleotide sequence ID" value="NZ_JAGGJA010000001.1"/>
</dbReference>
<comment type="similarity">
    <text evidence="2">Belongs to the SusD family.</text>
</comment>
<evidence type="ECO:0000313" key="9">
    <source>
        <dbReference type="Proteomes" id="UP001207918"/>
    </source>
</evidence>
<keyword evidence="4" id="KW-0472">Membrane</keyword>
<keyword evidence="5" id="KW-0998">Cell outer membrane</keyword>
<evidence type="ECO:0000259" key="7">
    <source>
        <dbReference type="Pfam" id="PF14322"/>
    </source>
</evidence>
<dbReference type="InterPro" id="IPR012944">
    <property type="entry name" value="SusD_RagB_dom"/>
</dbReference>
<dbReference type="CDD" id="cd08977">
    <property type="entry name" value="SusD"/>
    <property type="match status" value="1"/>
</dbReference>
<dbReference type="EMBL" id="JAGGJA010000001">
    <property type="protein sequence ID" value="MCW9705317.1"/>
    <property type="molecule type" value="Genomic_DNA"/>
</dbReference>
<sequence length="501" mass="56924">MKNTIYYSLIAGMIVIGMSACDSFLSQSDPSSFTKDNYYTQPSHAEAAVSSIYQDLRSVRGGGFGGATWLMTEFQTGIANTELGQATNSLDIRQLDNSAANDYGETYWESYYRGIANANEAIANIPDIQMDESEKNQFLGEARFLRAYYYFTLVRLFGEIPLILEPVGLNSEQLAPERSPVGDVYNAIIEDLTWVEQNSGLPFNNQSGRVTMGAVKTLLSSVYLTMAGQPLDAGAEYYQLARDKAAEVINSEEYTLFDSYDDLHSDATENTGEHIFMVQFEESIAGHTGLQSVTLPYNQDISVLSAETGGIYVQQEFYDTYESGDKRAEEKQFYFREFTRATDRTDTIDVGNWYIYKFFDTETHLSSAQSGRNWPLFRYAEVLLIYAEAENEVNNGPTPSAYEAVNSIRRRAEIPDLSGLSQAEFREAVWEEKWHELSYENKLWFDMVRIRKAYNLETEEFDDYVGHSFVYGPTLTERELLYPIPADELRNNQNLIQNPGY</sequence>
<dbReference type="Pfam" id="PF07980">
    <property type="entry name" value="SusD_RagB"/>
    <property type="match status" value="1"/>
</dbReference>
<accession>A0ABT3PHC9</accession>
<dbReference type="Proteomes" id="UP001207918">
    <property type="component" value="Unassembled WGS sequence"/>
</dbReference>
<keyword evidence="9" id="KW-1185">Reference proteome</keyword>
<dbReference type="InterPro" id="IPR033985">
    <property type="entry name" value="SusD-like_N"/>
</dbReference>
<comment type="caution">
    <text evidence="8">The sequence shown here is derived from an EMBL/GenBank/DDBJ whole genome shotgun (WGS) entry which is preliminary data.</text>
</comment>
<keyword evidence="3" id="KW-0732">Signal</keyword>
<comment type="subcellular location">
    <subcellularLocation>
        <location evidence="1">Cell outer membrane</location>
    </subcellularLocation>
</comment>
<evidence type="ECO:0000259" key="6">
    <source>
        <dbReference type="Pfam" id="PF07980"/>
    </source>
</evidence>
<dbReference type="PROSITE" id="PS51257">
    <property type="entry name" value="PROKAR_LIPOPROTEIN"/>
    <property type="match status" value="1"/>
</dbReference>